<dbReference type="Pfam" id="PF24029">
    <property type="entry name" value="DUF7340"/>
    <property type="match status" value="1"/>
</dbReference>
<evidence type="ECO:0000259" key="2">
    <source>
        <dbReference type="Pfam" id="PF24030"/>
    </source>
</evidence>
<reference evidence="4" key="1">
    <citation type="submission" date="2018-02" db="EMBL/GenBank/DDBJ databases">
        <authorList>
            <person name="Yee B."/>
            <person name="Bell B."/>
            <person name="Donohue J.-P."/>
            <person name="Ares M.Jr."/>
            <person name="Hartzog G.A."/>
            <person name="Dargyte M."/>
            <person name="DeMattos M."/>
            <person name="Divekar N."/>
            <person name="Farooq S."/>
            <person name="Hardison E."/>
            <person name="Peracchi L."/>
            <person name="Phillips A."/>
            <person name="Sennef S."/>
            <person name="Fridland S."/>
            <person name="Valenzuela-Sanchez M."/>
            <person name="Stoner T.H."/>
            <person name="Russell D.A."/>
            <person name="Pope W.H."/>
            <person name="Jacobs-Sera D."/>
            <person name="Hatfull G.F."/>
        </authorList>
    </citation>
    <scope>NUCLEOTIDE SEQUENCE [LARGE SCALE GENOMIC DNA]</scope>
</reference>
<feature type="domain" description="DUF7341" evidence="2">
    <location>
        <begin position="12"/>
        <end position="146"/>
    </location>
</feature>
<evidence type="ECO:0000313" key="4">
    <source>
        <dbReference type="Proteomes" id="UP000241021"/>
    </source>
</evidence>
<keyword evidence="4" id="KW-1185">Reference proteome</keyword>
<dbReference type="Pfam" id="PF24030">
    <property type="entry name" value="DUF7341"/>
    <property type="match status" value="1"/>
</dbReference>
<gene>
    <name evidence="3" type="primary">50</name>
    <name evidence="3" type="ORF">SEA_MENDOKYSEI_50</name>
</gene>
<feature type="domain" description="DUF7340" evidence="1">
    <location>
        <begin position="153"/>
        <end position="212"/>
    </location>
</feature>
<protein>
    <submittedName>
        <fullName evidence="3">Uncharacterized protein</fullName>
    </submittedName>
</protein>
<dbReference type="GeneID" id="60335869"/>
<sequence>MKQKPAKQHDEDLPALLDELDAAIAAVTEPRIGYVGGRVVTGPSLLDQVHASIAGQQGTSNGNAARSLPPIWLDAADVLAGIDAALQHWATPGKLPALPRPVELVTTRAGRIRQLRKRPWTPATYRQLKAVVTEVKMWTADIERILNPIRKKFIAAPCPNCETETVYRPDSAGENVRMPALQIIADRGCICLECNATWTPDLYMHLCRVLGFPAPAGVVTDDEKGPVNA</sequence>
<dbReference type="InterPro" id="IPR055765">
    <property type="entry name" value="DUF7341"/>
</dbReference>
<proteinExistence type="predicted"/>
<dbReference type="EMBL" id="MG925349">
    <property type="protein sequence ID" value="AVJ50266.1"/>
    <property type="molecule type" value="Genomic_DNA"/>
</dbReference>
<accession>A0A2P1CGB4</accession>
<name>A0A2P1CGB4_9CAUD</name>
<dbReference type="Proteomes" id="UP000241021">
    <property type="component" value="Segment"/>
</dbReference>
<evidence type="ECO:0000313" key="3">
    <source>
        <dbReference type="EMBL" id="AVJ50266.1"/>
    </source>
</evidence>
<dbReference type="RefSeq" id="YP_009964160.1">
    <property type="nucleotide sequence ID" value="NC_051726.1"/>
</dbReference>
<organism evidence="3 4">
    <name type="scientific">Mycobacterium phage Mendokysei</name>
    <dbReference type="NCBI Taxonomy" id="2099637"/>
    <lineage>
        <taxon>Viruses</taxon>
        <taxon>Duplodnaviria</taxon>
        <taxon>Heunggongvirae</taxon>
        <taxon>Uroviricota</taxon>
        <taxon>Caudoviricetes</taxon>
        <taxon>Bernalvirus</taxon>
        <taxon>Bernalvirus mendokysei</taxon>
    </lineage>
</organism>
<dbReference type="InterPro" id="IPR055764">
    <property type="entry name" value="DUF7340"/>
</dbReference>
<dbReference type="KEGG" id="vg:60335869"/>
<evidence type="ECO:0000259" key="1">
    <source>
        <dbReference type="Pfam" id="PF24029"/>
    </source>
</evidence>